<proteinExistence type="predicted"/>
<name>A0A6C0LSS3_9ZZZZ</name>
<dbReference type="EMBL" id="MN740557">
    <property type="protein sequence ID" value="QHU33430.1"/>
    <property type="molecule type" value="Genomic_DNA"/>
</dbReference>
<accession>A0A6C0LSS3</accession>
<reference evidence="1" key="1">
    <citation type="journal article" date="2020" name="Nature">
        <title>Giant virus diversity and host interactions through global metagenomics.</title>
        <authorList>
            <person name="Schulz F."/>
            <person name="Roux S."/>
            <person name="Paez-Espino D."/>
            <person name="Jungbluth S."/>
            <person name="Walsh D.A."/>
            <person name="Denef V.J."/>
            <person name="McMahon K.D."/>
            <person name="Konstantinidis K.T."/>
            <person name="Eloe-Fadrosh E.A."/>
            <person name="Kyrpides N.C."/>
            <person name="Woyke T."/>
        </authorList>
    </citation>
    <scope>NUCLEOTIDE SEQUENCE</scope>
    <source>
        <strain evidence="1">GVMAG-S-1016704-121</strain>
    </source>
</reference>
<dbReference type="InterPro" id="IPR029044">
    <property type="entry name" value="Nucleotide-diphossugar_trans"/>
</dbReference>
<protein>
    <submittedName>
        <fullName evidence="1">Uncharacterized protein</fullName>
    </submittedName>
</protein>
<evidence type="ECO:0000313" key="1">
    <source>
        <dbReference type="EMBL" id="QHU33430.1"/>
    </source>
</evidence>
<organism evidence="1">
    <name type="scientific">viral metagenome</name>
    <dbReference type="NCBI Taxonomy" id="1070528"/>
    <lineage>
        <taxon>unclassified sequences</taxon>
        <taxon>metagenomes</taxon>
        <taxon>organismal metagenomes</taxon>
    </lineage>
</organism>
<dbReference type="InterPro" id="IPR012444">
    <property type="entry name" value="DUF1647"/>
</dbReference>
<dbReference type="PANTHER" id="PTHR31389:SF4">
    <property type="entry name" value="LD39211P"/>
    <property type="match status" value="1"/>
</dbReference>
<dbReference type="AlphaFoldDB" id="A0A6C0LSS3"/>
<dbReference type="PANTHER" id="PTHR31389">
    <property type="entry name" value="LD39211P"/>
    <property type="match status" value="1"/>
</dbReference>
<dbReference type="Pfam" id="PF07801">
    <property type="entry name" value="DUF1647"/>
    <property type="match status" value="1"/>
</dbReference>
<sequence>MFYAMPNQYMVVSAIDNSHIDEAYCMVSSLYSSNVNNVTLYQLSNLGHTVENILIQKHPYINIRTFNFNKYPAHVGISPVHDKGHYAWKPLIIQQMLHEYNNVIWLDSGTEIISHMAIDFMIAKASNYYGVYSMQSSGTIQDWTHHMMITYFKENTHISDVNIYRKNCHAAMLSFTNTVRVKYIIRLWVKCALDINCIEPSGASRANHRQDQSAFTIIIDYIEQRYNVQHGICIDDPHYAWHNGLHHRSCDKLSFFHKFLQLFT</sequence>
<dbReference type="SUPFAM" id="SSF53448">
    <property type="entry name" value="Nucleotide-diphospho-sugar transferases"/>
    <property type="match status" value="1"/>
</dbReference>